<dbReference type="AlphaFoldDB" id="A0A562UCR6"/>
<proteinExistence type="predicted"/>
<keyword evidence="3" id="KW-1185">Reference proteome</keyword>
<evidence type="ECO:0000313" key="2">
    <source>
        <dbReference type="EMBL" id="TWJ03369.1"/>
    </source>
</evidence>
<organism evidence="2 3">
    <name type="scientific">Mucilaginibacter frigoritolerans</name>
    <dbReference type="NCBI Taxonomy" id="652788"/>
    <lineage>
        <taxon>Bacteria</taxon>
        <taxon>Pseudomonadati</taxon>
        <taxon>Bacteroidota</taxon>
        <taxon>Sphingobacteriia</taxon>
        <taxon>Sphingobacteriales</taxon>
        <taxon>Sphingobacteriaceae</taxon>
        <taxon>Mucilaginibacter</taxon>
    </lineage>
</organism>
<comment type="caution">
    <text evidence="2">The sequence shown here is derived from an EMBL/GenBank/DDBJ whole genome shotgun (WGS) entry which is preliminary data.</text>
</comment>
<feature type="chain" id="PRO_5022150629" evidence="1">
    <location>
        <begin position="26"/>
        <end position="212"/>
    </location>
</feature>
<keyword evidence="1" id="KW-0732">Signal</keyword>
<dbReference type="EMBL" id="VLLI01000002">
    <property type="protein sequence ID" value="TWJ03369.1"/>
    <property type="molecule type" value="Genomic_DNA"/>
</dbReference>
<evidence type="ECO:0000313" key="3">
    <source>
        <dbReference type="Proteomes" id="UP000317010"/>
    </source>
</evidence>
<evidence type="ECO:0000256" key="1">
    <source>
        <dbReference type="SAM" id="SignalP"/>
    </source>
</evidence>
<gene>
    <name evidence="2" type="ORF">JN11_00907</name>
</gene>
<sequence length="212" mass="23073">MIKRKHAVYALLGTALFYASCSSKSEQAVAPNIANETITQASLKFTNQANVTDTTSCTYTFHVDNNGNVTSVDSTTLTLKANSKYNAVVYMLDQTQSPVFVVSNEIKDRENYHLFFYQPTPINAAPVISNTSPYIPGTPVNTSAAPLNLAIQRTDLDTNNPPLQIGLTTVFTTGAASTGNLRWVLRHQPNAKNGTYYPGSSDLDVNFVTVIK</sequence>
<feature type="signal peptide" evidence="1">
    <location>
        <begin position="1"/>
        <end position="25"/>
    </location>
</feature>
<dbReference type="RefSeq" id="WP_144910017.1">
    <property type="nucleotide sequence ID" value="NZ_VLLI01000002.1"/>
</dbReference>
<accession>A0A562UCR6</accession>
<reference evidence="2 3" key="1">
    <citation type="submission" date="2019-07" db="EMBL/GenBank/DDBJ databases">
        <title>Genomic Encyclopedia of Archaeal and Bacterial Type Strains, Phase II (KMG-II): from individual species to whole genera.</title>
        <authorList>
            <person name="Goeker M."/>
        </authorList>
    </citation>
    <scope>NUCLEOTIDE SEQUENCE [LARGE SCALE GENOMIC DNA]</scope>
    <source>
        <strain evidence="2 3">ATCC BAA-1854</strain>
    </source>
</reference>
<dbReference type="OrthoDB" id="713689at2"/>
<name>A0A562UCR6_9SPHI</name>
<protein>
    <submittedName>
        <fullName evidence="2">Uncharacterized protein</fullName>
    </submittedName>
</protein>
<dbReference type="Proteomes" id="UP000317010">
    <property type="component" value="Unassembled WGS sequence"/>
</dbReference>